<dbReference type="Proteomes" id="UP000422221">
    <property type="component" value="Unassembled WGS sequence"/>
</dbReference>
<accession>A0A7J4XFH5</accession>
<dbReference type="RefSeq" id="WP_130059577.1">
    <property type="nucleotide sequence ID" value="NZ_JADNPJ010000017.1"/>
</dbReference>
<gene>
    <name evidence="3" type="ORF">F3F73_17705</name>
</gene>
<evidence type="ECO:0000259" key="2">
    <source>
        <dbReference type="Pfam" id="PF20041"/>
    </source>
</evidence>
<dbReference type="InterPro" id="IPR022385">
    <property type="entry name" value="Rhs_assc_core"/>
</dbReference>
<feature type="domain" description="DUF6443" evidence="2">
    <location>
        <begin position="30"/>
        <end position="143"/>
    </location>
</feature>
<evidence type="ECO:0000256" key="1">
    <source>
        <dbReference type="SAM" id="SignalP"/>
    </source>
</evidence>
<feature type="signal peptide" evidence="1">
    <location>
        <begin position="1"/>
        <end position="20"/>
    </location>
</feature>
<proteinExistence type="predicted"/>
<dbReference type="Pfam" id="PF20041">
    <property type="entry name" value="DUF6443"/>
    <property type="match status" value="1"/>
</dbReference>
<comment type="caution">
    <text evidence="3">The sequence shown here is derived from an EMBL/GenBank/DDBJ whole genome shotgun (WGS) entry which is preliminary data.</text>
</comment>
<protein>
    <recommendedName>
        <fullName evidence="2">DUF6443 domain-containing protein</fullName>
    </recommendedName>
</protein>
<name>A0A7J4XFH5_9BACE</name>
<organism evidence="3 4">
    <name type="scientific">Bacteroides salyersiae</name>
    <dbReference type="NCBI Taxonomy" id="291644"/>
    <lineage>
        <taxon>Bacteria</taxon>
        <taxon>Pseudomonadati</taxon>
        <taxon>Bacteroidota</taxon>
        <taxon>Bacteroidia</taxon>
        <taxon>Bacteroidales</taxon>
        <taxon>Bacteroidaceae</taxon>
        <taxon>Bacteroides</taxon>
    </lineage>
</organism>
<evidence type="ECO:0000313" key="4">
    <source>
        <dbReference type="Proteomes" id="UP000422221"/>
    </source>
</evidence>
<dbReference type="Gene3D" id="2.180.10.10">
    <property type="entry name" value="RHS repeat-associated core"/>
    <property type="match status" value="1"/>
</dbReference>
<dbReference type="InterPro" id="IPR045619">
    <property type="entry name" value="DUF6443"/>
</dbReference>
<reference evidence="3 4" key="1">
    <citation type="journal article" date="2019" name="Nat. Med.">
        <title>A library of human gut bacterial isolates paired with longitudinal multiomics data enables mechanistic microbiome research.</title>
        <authorList>
            <person name="Poyet M."/>
            <person name="Groussin M."/>
            <person name="Gibbons S.M."/>
            <person name="Avila-Pacheco J."/>
            <person name="Jiang X."/>
            <person name="Kearney S.M."/>
            <person name="Perrotta A.R."/>
            <person name="Berdy B."/>
            <person name="Zhao S."/>
            <person name="Lieberman T.D."/>
            <person name="Swanson P.K."/>
            <person name="Smith M."/>
            <person name="Roesemann S."/>
            <person name="Alexander J.E."/>
            <person name="Rich S.A."/>
            <person name="Livny J."/>
            <person name="Vlamakis H."/>
            <person name="Clish C."/>
            <person name="Bullock K."/>
            <person name="Deik A."/>
            <person name="Scott J."/>
            <person name="Pierce K.A."/>
            <person name="Xavier R.J."/>
            <person name="Alm E.J."/>
        </authorList>
    </citation>
    <scope>NUCLEOTIDE SEQUENCE [LARGE SCALE GENOMIC DNA]</scope>
    <source>
        <strain evidence="3 4">BIOML-A10</strain>
    </source>
</reference>
<feature type="chain" id="PRO_5029715226" description="DUF6443 domain-containing protein" evidence="1">
    <location>
        <begin position="21"/>
        <end position="1134"/>
    </location>
</feature>
<sequence>MKNIFICLCFLLYISLEAQAQINENMNYITTRVTDKNNTESGLTDIVYYDGLGREKESIRLGISPNGDDLYTHIVYDGLGNKVLESIPTPSSKNGAFVPFDYTANSDSGYIRNEYMRALNLPIKQTGPGAAWFLNSAGISYEYSGNCKYPVADYVISSTGRLERKGVFPANSLKCNTVWDEDKNKVETFTDNIGRVILTRRYDSSKAYDTYNVYDSRNRLCYIFPPMASDALITNREYAMEKGGVLDLYAYYYQYDSYNRCVEKKLPGVEPIYYVYDKADRLVLSQSGNQRKKKQWLFHKYDFGGREIIMGILTTDKTVSFLTSYLNNKIVIETYTHNETSGSFGYTNNFSFSDDMEIITAHYYDTYDFISLSSFRNSTHSNTFLNYVHDNSYGIHYPNSKGLQTGVFVRQFDAPSRGEITAYYYDKAGQPVQIRSYYTPEGHSNVISSLYNYRGDLLRMQKKHTSGFYRYPYPPSDPRMLNDQKEEYEYEYDHAYRPVRLYHCHNDGERILLLENKYDELGRLQEKYRHNHTDTVAYTYNSRNWLTSIKSRNFTEHIYYNDSNTPAQYRRYNGNIGHINYVQGRPQSYKFQYDGLNRLVGVTTTGSSIIHYESYEYDKMGNITFLEHSQNDGNILNRLTMTYSGNQLQTATNEADFDPSYSELNYPDNSHADKEFFYDANGNLTKNLNKEIVAIRYNILNLPDTIQFGNGNQIINSYLADGRKIKTIYKTYTTNIVVPQDIIWKSDDPCEISTDQWDGSYMYRSRTVKNGYVNHEMYMIQIPEGFISADHLGSDEERYYLYNYYVHDHLGNVRLSKSVESNVIALQSLLYSPTGILLGNSKNVERQPFMFGGKEFIGMHGLNEYDFNARMYDPWLMRTQTMDPMAEKYAWISPYAFCNNNTARYTDPTGMIFTDRAWEKVKYFLSDISKRIARNAAGIEKATALINGGGLSDKEIRKLQRKINRLTDNNTELEAARGEIAILKASDQTYDIHTDNFTSTNESAIGGAGFNFKNNNFEIKLPSTGGLSMLAHELKHAYQFEIGELSTGEFKDGQPYYDQSDEVAAYARGALFGGIPRSVFSIAEDEIYGRLQKGPMDVTKEPEIKINSPKMLQNMANVTHSAFRVNGVTYIRIK</sequence>
<dbReference type="EMBL" id="VWMK01000019">
    <property type="protein sequence ID" value="KAA3760703.1"/>
    <property type="molecule type" value="Genomic_DNA"/>
</dbReference>
<dbReference type="AlphaFoldDB" id="A0A7J4XFH5"/>
<dbReference type="NCBIfam" id="TIGR03696">
    <property type="entry name" value="Rhs_assc_core"/>
    <property type="match status" value="1"/>
</dbReference>
<evidence type="ECO:0000313" key="3">
    <source>
        <dbReference type="EMBL" id="KAA3760703.1"/>
    </source>
</evidence>
<keyword evidence="1" id="KW-0732">Signal</keyword>